<dbReference type="eggNOG" id="COG2977">
    <property type="taxonomic scope" value="Bacteria"/>
</dbReference>
<evidence type="ECO:0000256" key="1">
    <source>
        <dbReference type="ARBA" id="ARBA00022679"/>
    </source>
</evidence>
<dbReference type="RefSeq" id="WP_003787418.1">
    <property type="nucleotide sequence ID" value="NZ_KI391968.1"/>
</dbReference>
<dbReference type="GO" id="GO:0009239">
    <property type="term" value="P:enterobactin biosynthetic process"/>
    <property type="evidence" value="ECO:0007669"/>
    <property type="project" value="InterPro"/>
</dbReference>
<dbReference type="Gene3D" id="3.90.470.20">
    <property type="entry name" value="4'-phosphopantetheinyl transferase domain"/>
    <property type="match status" value="1"/>
</dbReference>
<dbReference type="InterPro" id="IPR041354">
    <property type="entry name" value="4PPT_N"/>
</dbReference>
<protein>
    <recommendedName>
        <fullName evidence="8">4'-phosphopantetheinyl transferase domain-containing protein</fullName>
    </recommendedName>
</protein>
<keyword evidence="1" id="KW-0808">Transferase</keyword>
<feature type="binding site" evidence="2">
    <location>
        <begin position="88"/>
        <end position="89"/>
    </location>
    <ligand>
        <name>CoA</name>
        <dbReference type="ChEBI" id="CHEBI:57287"/>
    </ligand>
</feature>
<dbReference type="EMBL" id="ACRE02000026">
    <property type="protein sequence ID" value="EGE39317.1"/>
    <property type="molecule type" value="Genomic_DNA"/>
</dbReference>
<feature type="binding site" evidence="2">
    <location>
        <position position="157"/>
    </location>
    <ligand>
        <name>CoA</name>
        <dbReference type="ChEBI" id="CHEBI:57287"/>
    </ligand>
</feature>
<name>F2UW64_ACTVI</name>
<reference evidence="6 7" key="2">
    <citation type="submission" date="2011-10" db="EMBL/GenBank/DDBJ databases">
        <title>The Genome Sequence of Actinomyces viscosus C505.</title>
        <authorList>
            <consortium name="The Broad Institute Genome Sequencing Platform"/>
            <consortium name="The Broad Institute Genome Sequencing Center for Infectious Disease"/>
            <person name="Earl A."/>
            <person name="Ward D."/>
            <person name="Feldgarden M."/>
            <person name="Gevers D."/>
            <person name="Sibley C.D."/>
            <person name="Field T.R."/>
            <person name="Grinwis M."/>
            <person name="Eshaghurshan C.S."/>
            <person name="Surette M.G."/>
            <person name="Young S.K."/>
            <person name="Zeng Q."/>
            <person name="Gargeya S."/>
            <person name="Fitzgerald M."/>
            <person name="Haas B."/>
            <person name="Abouelleil A."/>
            <person name="Alvarado L."/>
            <person name="Arachchi H.M."/>
            <person name="Berlin A."/>
            <person name="Brown A."/>
            <person name="Chapman S.B."/>
            <person name="Chen Z."/>
            <person name="Dunbar C."/>
            <person name="Freedman E."/>
            <person name="Gearin G."/>
            <person name="Goldberg J."/>
            <person name="Griggs A."/>
            <person name="Gujja S."/>
            <person name="Heiman D."/>
            <person name="Howarth C."/>
            <person name="Larson L."/>
            <person name="Lui A."/>
            <person name="MacDonald P.J.P."/>
            <person name="Montmayeur A."/>
            <person name="Murphy C."/>
            <person name="Neiman D."/>
            <person name="Pearson M."/>
            <person name="Priest M."/>
            <person name="Roberts A."/>
            <person name="Saif S."/>
            <person name="Shea T."/>
            <person name="Shenoy N."/>
            <person name="Sisk P."/>
            <person name="Stolte C."/>
            <person name="Sykes S."/>
            <person name="Wortman J."/>
            <person name="Nusbaum C."/>
            <person name="Birren B."/>
        </authorList>
    </citation>
    <scope>NUCLEOTIDE SEQUENCE [LARGE SCALE GENOMIC DNA]</scope>
    <source>
        <strain evidence="6 7">C505</strain>
    </source>
</reference>
<feature type="domain" description="4'-phosphopantetheinyl transferase N-terminal" evidence="5">
    <location>
        <begin position="40"/>
        <end position="99"/>
    </location>
</feature>
<dbReference type="PANTHER" id="PTHR38096:SF1">
    <property type="entry name" value="ENTEROBACTIN SYNTHASE COMPONENT D"/>
    <property type="match status" value="1"/>
</dbReference>
<comment type="cofactor">
    <cofactor evidence="3">
        <name>Mg(2+)</name>
        <dbReference type="ChEBI" id="CHEBI:18420"/>
    </cofactor>
</comment>
<feature type="binding site" evidence="2">
    <location>
        <position position="153"/>
    </location>
    <ligand>
        <name>CoA</name>
        <dbReference type="ChEBI" id="CHEBI:57287"/>
    </ligand>
</feature>
<dbReference type="GO" id="GO:0009366">
    <property type="term" value="C:enterobactin synthetase complex"/>
    <property type="evidence" value="ECO:0007669"/>
    <property type="project" value="InterPro"/>
</dbReference>
<feature type="binding site" evidence="3">
    <location>
        <position position="111"/>
    </location>
    <ligand>
        <name>Mg(2+)</name>
        <dbReference type="ChEBI" id="CHEBI:18420"/>
    </ligand>
</feature>
<evidence type="ECO:0000256" key="2">
    <source>
        <dbReference type="PIRSR" id="PIRSR603542-1"/>
    </source>
</evidence>
<dbReference type="Pfam" id="PF17837">
    <property type="entry name" value="4PPT_N"/>
    <property type="match status" value="1"/>
</dbReference>
<dbReference type="Proteomes" id="UP000004668">
    <property type="component" value="Unassembled WGS sequence"/>
</dbReference>
<dbReference type="Pfam" id="PF01648">
    <property type="entry name" value="ACPS"/>
    <property type="match status" value="1"/>
</dbReference>
<accession>F2UW64</accession>
<dbReference type="HOGENOM" id="CLU_075076_0_0_11"/>
<feature type="binding site" evidence="2">
    <location>
        <position position="110"/>
    </location>
    <ligand>
        <name>CoA</name>
        <dbReference type="ChEBI" id="CHEBI:57287"/>
    </ligand>
</feature>
<feature type="binding site" evidence="2">
    <location>
        <position position="52"/>
    </location>
    <ligand>
        <name>CoA</name>
        <dbReference type="ChEBI" id="CHEBI:57287"/>
    </ligand>
</feature>
<dbReference type="AlphaFoldDB" id="F2UW64"/>
<feature type="binding site" evidence="3">
    <location>
        <position position="110"/>
    </location>
    <ligand>
        <name>Mg(2+)</name>
        <dbReference type="ChEBI" id="CHEBI:18420"/>
    </ligand>
</feature>
<dbReference type="GO" id="GO:0008897">
    <property type="term" value="F:holo-[acyl-carrier-protein] synthase activity"/>
    <property type="evidence" value="ECO:0007669"/>
    <property type="project" value="InterPro"/>
</dbReference>
<dbReference type="PANTHER" id="PTHR38096">
    <property type="entry name" value="ENTEROBACTIN SYNTHASE COMPONENT D"/>
    <property type="match status" value="1"/>
</dbReference>
<evidence type="ECO:0000313" key="6">
    <source>
        <dbReference type="EMBL" id="EGE39317.1"/>
    </source>
</evidence>
<feature type="binding site" evidence="2">
    <location>
        <position position="167"/>
    </location>
    <ligand>
        <name>CoA</name>
        <dbReference type="ChEBI" id="CHEBI:57287"/>
    </ligand>
</feature>
<gene>
    <name evidence="6" type="ORF">HMPREF0059_00666</name>
</gene>
<reference evidence="7" key="1">
    <citation type="submission" date="2010-02" db="EMBL/GenBank/DDBJ databases">
        <title>The Genome Sequence of Prevotella oris strain C735.</title>
        <authorList>
            <consortium name="The Broad Institute Genome Sequencing Platform"/>
            <person name="Ward D."/>
            <person name="Feldgarden M."/>
            <person name="Earl A."/>
            <person name="Young S.K."/>
            <person name="Zeng Q."/>
            <person name="Koehrsen M."/>
            <person name="Alvarado L."/>
            <person name="Berlin A."/>
            <person name="Bochicchio J."/>
            <person name="Borenstein D."/>
            <person name="Chapman S.B."/>
            <person name="Chen Z."/>
            <person name="Engels R."/>
            <person name="Freedman E."/>
            <person name="Gellesch M."/>
            <person name="Goldberg J."/>
            <person name="Griggs A."/>
            <person name="Gujja S."/>
            <person name="Heilman E."/>
            <person name="Heiman D."/>
            <person name="Hepburn T."/>
            <person name="Howarth C."/>
            <person name="Jen D."/>
            <person name="Larson L."/>
            <person name="Mehta T."/>
            <person name="Park D."/>
            <person name="Pearson M."/>
            <person name="Roberts A."/>
            <person name="Saif S."/>
            <person name="Shea T."/>
            <person name="Shenoy N."/>
            <person name="Sisk P."/>
            <person name="Stolte C."/>
            <person name="Sykes S."/>
            <person name="Thomson T."/>
            <person name="Walk T."/>
            <person name="White J."/>
            <person name="Yandava C."/>
            <person name="Sibley C.D."/>
            <person name="Field T.R."/>
            <person name="Grinwis M."/>
            <person name="Eshaghurshan C.S."/>
            <person name="Surette M.G."/>
            <person name="Haas B."/>
            <person name="Nusbaum C."/>
            <person name="Birren B."/>
        </authorList>
    </citation>
    <scope>NUCLEOTIDE SEQUENCE [LARGE SCALE GENOMIC DNA]</scope>
    <source>
        <strain evidence="7">C505</strain>
    </source>
</reference>
<proteinExistence type="predicted"/>
<dbReference type="SUPFAM" id="SSF56214">
    <property type="entry name" value="4'-phosphopantetheinyl transferase"/>
    <property type="match status" value="1"/>
</dbReference>
<sequence length="221" mass="23489">MPEQLTAYDGLLPTGVAVADSRVDLNVPLFLEEEERAFFMALSRRADFVTVRACARLALGRLGVPAVPLVPGEAGEPSWPNGIVGSMTHCRGLRAAAVAFAHDADAIGIDAEPDEPLPDGVIDIVASPAERRRLRALPVGGVSWDRLLFSAKESVYKAWYPRERSWLGFKDADVALGDGVLTAEIHGESGLRFTLTGCWGVSDGILVTAVVVPAGTWPAGT</sequence>
<evidence type="ECO:0000259" key="4">
    <source>
        <dbReference type="Pfam" id="PF01648"/>
    </source>
</evidence>
<organism evidence="6 7">
    <name type="scientific">Actinomyces viscosus C505</name>
    <dbReference type="NCBI Taxonomy" id="562973"/>
    <lineage>
        <taxon>Bacteria</taxon>
        <taxon>Bacillati</taxon>
        <taxon>Actinomycetota</taxon>
        <taxon>Actinomycetes</taxon>
        <taxon>Actinomycetales</taxon>
        <taxon>Actinomycetaceae</taxon>
        <taxon>Actinomyces</taxon>
    </lineage>
</organism>
<evidence type="ECO:0000256" key="3">
    <source>
        <dbReference type="PIRSR" id="PIRSR603542-2"/>
    </source>
</evidence>
<feature type="binding site" evidence="2">
    <location>
        <position position="44"/>
    </location>
    <ligand>
        <name>CoA</name>
        <dbReference type="ChEBI" id="CHEBI:57287"/>
    </ligand>
</feature>
<dbReference type="GO" id="GO:0005886">
    <property type="term" value="C:plasma membrane"/>
    <property type="evidence" value="ECO:0007669"/>
    <property type="project" value="TreeGrafter"/>
</dbReference>
<dbReference type="InterPro" id="IPR008278">
    <property type="entry name" value="4-PPantetheinyl_Trfase_dom"/>
</dbReference>
<evidence type="ECO:0000259" key="5">
    <source>
        <dbReference type="Pfam" id="PF17837"/>
    </source>
</evidence>
<evidence type="ECO:0008006" key="8">
    <source>
        <dbReference type="Google" id="ProtNLM"/>
    </source>
</evidence>
<keyword evidence="3" id="KW-0460">Magnesium</keyword>
<dbReference type="InterPro" id="IPR003542">
    <property type="entry name" value="Enbac_synth_compD-like"/>
</dbReference>
<evidence type="ECO:0000313" key="7">
    <source>
        <dbReference type="Proteomes" id="UP000004668"/>
    </source>
</evidence>
<feature type="binding site" evidence="3">
    <location>
        <position position="112"/>
    </location>
    <ligand>
        <name>Mg(2+)</name>
        <dbReference type="ChEBI" id="CHEBI:18420"/>
    </ligand>
</feature>
<dbReference type="PRINTS" id="PR01399">
    <property type="entry name" value="ENTSNTHTASED"/>
</dbReference>
<dbReference type="GO" id="GO:0000287">
    <property type="term" value="F:magnesium ion binding"/>
    <property type="evidence" value="ECO:0007669"/>
    <property type="project" value="InterPro"/>
</dbReference>
<keyword evidence="3" id="KW-0479">Metal-binding</keyword>
<comment type="caution">
    <text evidence="6">The sequence shown here is derived from an EMBL/GenBank/DDBJ whole genome shotgun (WGS) entry which is preliminary data.</text>
</comment>
<dbReference type="InterPro" id="IPR037143">
    <property type="entry name" value="4-PPantetheinyl_Trfase_dom_sf"/>
</dbReference>
<feature type="domain" description="4'-phosphopantetheinyl transferase" evidence="4">
    <location>
        <begin position="106"/>
        <end position="189"/>
    </location>
</feature>